<dbReference type="Gene3D" id="1.25.40.10">
    <property type="entry name" value="Tetratricopeptide repeat domain"/>
    <property type="match status" value="2"/>
</dbReference>
<evidence type="ECO:0000256" key="1">
    <source>
        <dbReference type="PROSITE-ProRule" id="PRU00339"/>
    </source>
</evidence>
<dbReference type="SMART" id="SM01043">
    <property type="entry name" value="BTAD"/>
    <property type="match status" value="1"/>
</dbReference>
<dbReference type="InterPro" id="IPR005158">
    <property type="entry name" value="BTAD"/>
</dbReference>
<organism evidence="3 4">
    <name type="scientific">Phreatobacter stygius</name>
    <dbReference type="NCBI Taxonomy" id="1940610"/>
    <lineage>
        <taxon>Bacteria</taxon>
        <taxon>Pseudomonadati</taxon>
        <taxon>Pseudomonadota</taxon>
        <taxon>Alphaproteobacteria</taxon>
        <taxon>Hyphomicrobiales</taxon>
        <taxon>Phreatobacteraceae</taxon>
        <taxon>Phreatobacter</taxon>
    </lineage>
</organism>
<dbReference type="AlphaFoldDB" id="A0A4D7BF84"/>
<accession>A0A4D7BF84</accession>
<dbReference type="Proteomes" id="UP000298781">
    <property type="component" value="Chromosome"/>
</dbReference>
<dbReference type="GO" id="GO:0006355">
    <property type="term" value="P:regulation of DNA-templated transcription"/>
    <property type="evidence" value="ECO:0007669"/>
    <property type="project" value="InterPro"/>
</dbReference>
<dbReference type="RefSeq" id="WP_136963957.1">
    <property type="nucleotide sequence ID" value="NZ_CP039690.1"/>
</dbReference>
<protein>
    <recommendedName>
        <fullName evidence="2">Bacterial transcriptional activator domain-containing protein</fullName>
    </recommendedName>
</protein>
<dbReference type="InterPro" id="IPR051677">
    <property type="entry name" value="AfsR-DnrI-RedD_regulator"/>
</dbReference>
<dbReference type="OrthoDB" id="105971at2"/>
<evidence type="ECO:0000259" key="2">
    <source>
        <dbReference type="SMART" id="SM01043"/>
    </source>
</evidence>
<dbReference type="InterPro" id="IPR019734">
    <property type="entry name" value="TPR_rpt"/>
</dbReference>
<feature type="repeat" description="TPR" evidence="1">
    <location>
        <begin position="488"/>
        <end position="521"/>
    </location>
</feature>
<dbReference type="KEGG" id="pstg:E8M01_32500"/>
<dbReference type="InterPro" id="IPR011990">
    <property type="entry name" value="TPR-like_helical_dom_sf"/>
</dbReference>
<dbReference type="PANTHER" id="PTHR35807">
    <property type="entry name" value="TRANSCRIPTIONAL REGULATOR REDD-RELATED"/>
    <property type="match status" value="1"/>
</dbReference>
<keyword evidence="4" id="KW-1185">Reference proteome</keyword>
<feature type="domain" description="Bacterial transcriptional activator" evidence="2">
    <location>
        <begin position="98"/>
        <end position="234"/>
    </location>
</feature>
<dbReference type="Pfam" id="PF03704">
    <property type="entry name" value="BTAD"/>
    <property type="match status" value="1"/>
</dbReference>
<dbReference type="EMBL" id="CP039690">
    <property type="protein sequence ID" value="QCI68538.1"/>
    <property type="molecule type" value="Genomic_DNA"/>
</dbReference>
<gene>
    <name evidence="3" type="ORF">E8M01_32500</name>
</gene>
<reference evidence="3 4" key="1">
    <citation type="submission" date="2019-04" db="EMBL/GenBank/DDBJ databases">
        <title>Phreatobacter aquaticus sp. nov.</title>
        <authorList>
            <person name="Choi A."/>
        </authorList>
    </citation>
    <scope>NUCLEOTIDE SEQUENCE [LARGE SCALE GENOMIC DNA]</scope>
    <source>
        <strain evidence="3 4">KCTC 52518</strain>
    </source>
</reference>
<name>A0A4D7BF84_9HYPH</name>
<dbReference type="PROSITE" id="PS50005">
    <property type="entry name" value="TPR"/>
    <property type="match status" value="1"/>
</dbReference>
<dbReference type="SUPFAM" id="SSF46894">
    <property type="entry name" value="C-terminal effector domain of the bipartite response regulators"/>
    <property type="match status" value="1"/>
</dbReference>
<dbReference type="InterPro" id="IPR016032">
    <property type="entry name" value="Sig_transdc_resp-reg_C-effctor"/>
</dbReference>
<dbReference type="SUPFAM" id="SSF48452">
    <property type="entry name" value="TPR-like"/>
    <property type="match status" value="2"/>
</dbReference>
<evidence type="ECO:0000313" key="4">
    <source>
        <dbReference type="Proteomes" id="UP000298781"/>
    </source>
</evidence>
<sequence length="673" mass="74146">MLSIVALGGFDLAMAGKRIELRSKKAQALLVYLLLNPLPSDTRERLCGLLWSEFPEDKARASLRQVLHGLRETLEANGFAGFAPDRDVVRLERQAVAFDVATTLDRLDRGEVPAVLTAMYEPHEALLAGFDGLDPGFDVWLAIHRRLLRERMDRALLALVDGDLGDERTIAAATALVNIDATNEHACRQLMKARAARGELAAALKVYKQLWDHLADEYDEEPSPETQALAVRLKSAPPPAPLASTPAAPPAELVDTAPANLRMKAPPQCAVVVAPFDTRGVNPQSAYLVTGLRQELISKLVRFREWAIIDGQHVPAGPPAAFQTRWPQQIWIDAFVMQAGSQLKINISVREHPAASLIWSDSFRFNLDSWFDIEREVLARIATTMNLHISTARLLNSSGAPDVSLAIYDRWLRGQTIIMNWKPERDKARGIYQAILKDSPNFSPAYSSLAQLESMEHLALPGVFRSAEREAAGLEHSRQAVRCDPFDSRAHLALGWASAMNRQFDQAYAAFTMALELNENDPWTINSAALGCAYCGDVDYAIATVRKALTWGLKPTAFHSAYQGAVRFMAGDYAGALSAYEQAGDIIGDLAAWKAATLAHLGRGEEARLAISHFVEQTRARWASTELATESRLAAWFLHAFPIKERHVWESLREGVVGAGLAVPAEAEIPRHP</sequence>
<dbReference type="GO" id="GO:0003677">
    <property type="term" value="F:DNA binding"/>
    <property type="evidence" value="ECO:0007669"/>
    <property type="project" value="InterPro"/>
</dbReference>
<evidence type="ECO:0000313" key="3">
    <source>
        <dbReference type="EMBL" id="QCI68538.1"/>
    </source>
</evidence>
<keyword evidence="1" id="KW-0802">TPR repeat</keyword>
<proteinExistence type="predicted"/>
<dbReference type="SMART" id="SM00028">
    <property type="entry name" value="TPR"/>
    <property type="match status" value="2"/>
</dbReference>